<dbReference type="Gene3D" id="3.40.50.1980">
    <property type="entry name" value="Nitrogenase molybdenum iron protein domain"/>
    <property type="match status" value="2"/>
</dbReference>
<feature type="signal peptide" evidence="6">
    <location>
        <begin position="1"/>
        <end position="18"/>
    </location>
</feature>
<dbReference type="GO" id="GO:0006829">
    <property type="term" value="P:zinc ion transport"/>
    <property type="evidence" value="ECO:0007669"/>
    <property type="project" value="UniProtKB-KW"/>
</dbReference>
<evidence type="ECO:0000256" key="2">
    <source>
        <dbReference type="ARBA" id="ARBA00015915"/>
    </source>
</evidence>
<feature type="chain" id="PRO_5011670503" description="High-affinity zinc uptake system protein ZnuA" evidence="6">
    <location>
        <begin position="19"/>
        <end position="297"/>
    </location>
</feature>
<dbReference type="PANTHER" id="PTHR42953">
    <property type="entry name" value="HIGH-AFFINITY ZINC UPTAKE SYSTEM PROTEIN ZNUA-RELATED"/>
    <property type="match status" value="1"/>
</dbReference>
<keyword evidence="5" id="KW-0406">Ion transport</keyword>
<dbReference type="STRING" id="195913.SAMN04488004_10545"/>
<protein>
    <recommendedName>
        <fullName evidence="2">High-affinity zinc uptake system protein ZnuA</fullName>
    </recommendedName>
</protein>
<dbReference type="EMBL" id="FOTF01000005">
    <property type="protein sequence ID" value="SFK96533.1"/>
    <property type="molecule type" value="Genomic_DNA"/>
</dbReference>
<evidence type="ECO:0000256" key="4">
    <source>
        <dbReference type="ARBA" id="ARBA00022729"/>
    </source>
</evidence>
<dbReference type="SUPFAM" id="SSF53807">
    <property type="entry name" value="Helical backbone' metal receptor"/>
    <property type="match status" value="1"/>
</dbReference>
<evidence type="ECO:0000256" key="6">
    <source>
        <dbReference type="SAM" id="SignalP"/>
    </source>
</evidence>
<dbReference type="InterPro" id="IPR006127">
    <property type="entry name" value="ZnuA-like"/>
</dbReference>
<keyword evidence="3" id="KW-0813">Transport</keyword>
<name>A0A1I4DTZ9_9RHOB</name>
<keyword evidence="5" id="KW-0862">Zinc</keyword>
<accession>A0A1I4DTZ9</accession>
<evidence type="ECO:0000256" key="1">
    <source>
        <dbReference type="ARBA" id="ARBA00011028"/>
    </source>
</evidence>
<dbReference type="InterPro" id="IPR050492">
    <property type="entry name" value="Bact_metal-bind_prot9"/>
</dbReference>
<organism evidence="7 8">
    <name type="scientific">Loktanella salsilacus</name>
    <dbReference type="NCBI Taxonomy" id="195913"/>
    <lineage>
        <taxon>Bacteria</taxon>
        <taxon>Pseudomonadati</taxon>
        <taxon>Pseudomonadota</taxon>
        <taxon>Alphaproteobacteria</taxon>
        <taxon>Rhodobacterales</taxon>
        <taxon>Roseobacteraceae</taxon>
        <taxon>Loktanella</taxon>
    </lineage>
</organism>
<dbReference type="Pfam" id="PF01297">
    <property type="entry name" value="ZnuA"/>
    <property type="match status" value="1"/>
</dbReference>
<evidence type="ECO:0000256" key="5">
    <source>
        <dbReference type="ARBA" id="ARBA00022906"/>
    </source>
</evidence>
<dbReference type="RefSeq" id="WP_090186758.1">
    <property type="nucleotide sequence ID" value="NZ_FOTF01000005.1"/>
</dbReference>
<comment type="similarity">
    <text evidence="1">Belongs to the bacterial solute-binding protein 9 family.</text>
</comment>
<reference evidence="7 8" key="1">
    <citation type="submission" date="2016-10" db="EMBL/GenBank/DDBJ databases">
        <authorList>
            <person name="de Groot N.N."/>
        </authorList>
    </citation>
    <scope>NUCLEOTIDE SEQUENCE [LARGE SCALE GENOMIC DNA]</scope>
    <source>
        <strain evidence="7 8">DSM 16199</strain>
    </source>
</reference>
<evidence type="ECO:0000256" key="3">
    <source>
        <dbReference type="ARBA" id="ARBA00022448"/>
    </source>
</evidence>
<proteinExistence type="inferred from homology"/>
<keyword evidence="4 6" id="KW-0732">Signal</keyword>
<evidence type="ECO:0000313" key="7">
    <source>
        <dbReference type="EMBL" id="SFK96533.1"/>
    </source>
</evidence>
<dbReference type="GO" id="GO:0046872">
    <property type="term" value="F:metal ion binding"/>
    <property type="evidence" value="ECO:0007669"/>
    <property type="project" value="InterPro"/>
</dbReference>
<gene>
    <name evidence="7" type="ORF">SAMN04488004_10545</name>
</gene>
<dbReference type="OrthoDB" id="7346865at2"/>
<dbReference type="AlphaFoldDB" id="A0A1I4DTZ9"/>
<evidence type="ECO:0000313" key="8">
    <source>
        <dbReference type="Proteomes" id="UP000199550"/>
    </source>
</evidence>
<keyword evidence="5" id="KW-0864">Zinc transport</keyword>
<dbReference type="PANTHER" id="PTHR42953:SF3">
    <property type="entry name" value="HIGH-AFFINITY ZINC UPTAKE SYSTEM PROTEIN ZNUA"/>
    <property type="match status" value="1"/>
</dbReference>
<dbReference type="Proteomes" id="UP000199550">
    <property type="component" value="Unassembled WGS sequence"/>
</dbReference>
<sequence>MIRTLAAALVLTTTQALADAPLVVTDIAPVHSLVAQIMEGVSTPDLIVPPGADAHHLALRPSDARKLSQAQIVIWVGPALTPWLSDPLETLAPAAATLTLMDMPGWAHRDLIGGHDHGADAGDTDHAIDPHAWLDPEIAMIWVRAIRNTLVTTDPENANTYTANAGNALADLMSLHDRISADLADVPSGTWIAPHAAFGYFTDRYGVPAAEAISDSDAETPGPAHLAELRALVEAGTVTCVMSETNGPTDYADLLTDGTDARTGIIDDTGMALDPGPALYGDLLTGIAAQLKACIVP</sequence>
<keyword evidence="8" id="KW-1185">Reference proteome</keyword>